<dbReference type="InterPro" id="IPR012337">
    <property type="entry name" value="RNaseH-like_sf"/>
</dbReference>
<dbReference type="GO" id="GO:0003676">
    <property type="term" value="F:nucleic acid binding"/>
    <property type="evidence" value="ECO:0007669"/>
    <property type="project" value="InterPro"/>
</dbReference>
<reference evidence="2 3" key="1">
    <citation type="submission" date="2015-04" db="EMBL/GenBank/DDBJ databases">
        <title>Lasius niger genome sequencing.</title>
        <authorList>
            <person name="Konorov E.A."/>
            <person name="Nikitin M.A."/>
            <person name="Kirill M.V."/>
            <person name="Chang P."/>
        </authorList>
    </citation>
    <scope>NUCLEOTIDE SEQUENCE [LARGE SCALE GENOMIC DNA]</scope>
    <source>
        <tissue evidence="2">Whole</tissue>
    </source>
</reference>
<comment type="caution">
    <text evidence="2">The sequence shown here is derived from an EMBL/GenBank/DDBJ whole genome shotgun (WGS) entry which is preliminary data.</text>
</comment>
<keyword evidence="3" id="KW-1185">Reference proteome</keyword>
<dbReference type="InterPro" id="IPR036397">
    <property type="entry name" value="RNaseH_sf"/>
</dbReference>
<dbReference type="Gene3D" id="3.30.420.10">
    <property type="entry name" value="Ribonuclease H-like superfamily/Ribonuclease H"/>
    <property type="match status" value="1"/>
</dbReference>
<dbReference type="SUPFAM" id="SSF53098">
    <property type="entry name" value="Ribonuclease H-like"/>
    <property type="match status" value="1"/>
</dbReference>
<evidence type="ECO:0000313" key="3">
    <source>
        <dbReference type="Proteomes" id="UP000036403"/>
    </source>
</evidence>
<dbReference type="PROSITE" id="PS50879">
    <property type="entry name" value="RNASE_H_1"/>
    <property type="match status" value="1"/>
</dbReference>
<gene>
    <name evidence="2" type="ORF">RF55_16454</name>
</gene>
<dbReference type="GO" id="GO:0004523">
    <property type="term" value="F:RNA-DNA hybrid ribonuclease activity"/>
    <property type="evidence" value="ECO:0007669"/>
    <property type="project" value="InterPro"/>
</dbReference>
<proteinExistence type="predicted"/>
<evidence type="ECO:0000259" key="1">
    <source>
        <dbReference type="PROSITE" id="PS50879"/>
    </source>
</evidence>
<feature type="domain" description="RNase H type-1" evidence="1">
    <location>
        <begin position="1"/>
        <end position="84"/>
    </location>
</feature>
<dbReference type="EMBL" id="LBMM01014483">
    <property type="protein sequence ID" value="KMQ85160.1"/>
    <property type="molecule type" value="Genomic_DNA"/>
</dbReference>
<evidence type="ECO:0000313" key="2">
    <source>
        <dbReference type="EMBL" id="KMQ85160.1"/>
    </source>
</evidence>
<sequence length="114" mass="12904">MLHCIEFILTKNILEASIFTDSRSLVEAISSSFFKNHNILVVKIKDNLRIAKTHNVNIVIAWIPSHMGILGNEAADHLAKRAIRFGNMLYEPIPHSDFYSVPRLKLHEDSPAPT</sequence>
<dbReference type="PaxDb" id="67767-A0A0J7MXM1"/>
<dbReference type="OrthoDB" id="7480646at2759"/>
<dbReference type="Pfam" id="PF00075">
    <property type="entry name" value="RNase_H"/>
    <property type="match status" value="1"/>
</dbReference>
<dbReference type="AlphaFoldDB" id="A0A0J7MXM1"/>
<name>A0A0J7MXM1_LASNI</name>
<dbReference type="InterPro" id="IPR002156">
    <property type="entry name" value="RNaseH_domain"/>
</dbReference>
<organism evidence="2 3">
    <name type="scientific">Lasius niger</name>
    <name type="common">Black garden ant</name>
    <dbReference type="NCBI Taxonomy" id="67767"/>
    <lineage>
        <taxon>Eukaryota</taxon>
        <taxon>Metazoa</taxon>
        <taxon>Ecdysozoa</taxon>
        <taxon>Arthropoda</taxon>
        <taxon>Hexapoda</taxon>
        <taxon>Insecta</taxon>
        <taxon>Pterygota</taxon>
        <taxon>Neoptera</taxon>
        <taxon>Endopterygota</taxon>
        <taxon>Hymenoptera</taxon>
        <taxon>Apocrita</taxon>
        <taxon>Aculeata</taxon>
        <taxon>Formicoidea</taxon>
        <taxon>Formicidae</taxon>
        <taxon>Formicinae</taxon>
        <taxon>Lasius</taxon>
        <taxon>Lasius</taxon>
    </lineage>
</organism>
<accession>A0A0J7MXM1</accession>
<dbReference type="Proteomes" id="UP000036403">
    <property type="component" value="Unassembled WGS sequence"/>
</dbReference>
<protein>
    <submittedName>
        <fullName evidence="2">Pol-like protein</fullName>
    </submittedName>
</protein>